<feature type="compositionally biased region" description="Low complexity" evidence="1">
    <location>
        <begin position="11"/>
        <end position="32"/>
    </location>
</feature>
<evidence type="ECO:0000313" key="2">
    <source>
        <dbReference type="EMBL" id="KFW76716.1"/>
    </source>
</evidence>
<evidence type="ECO:0000313" key="3">
    <source>
        <dbReference type="Proteomes" id="UP000053258"/>
    </source>
</evidence>
<dbReference type="Proteomes" id="UP000053258">
    <property type="component" value="Unassembled WGS sequence"/>
</dbReference>
<protein>
    <submittedName>
        <fullName evidence="2">Uncharacterized protein</fullName>
    </submittedName>
</protein>
<name>A0A093PJY9_9PASS</name>
<feature type="compositionally biased region" description="Gly residues" evidence="1">
    <location>
        <begin position="47"/>
        <end position="68"/>
    </location>
</feature>
<organism evidence="2 3">
    <name type="scientific">Manacus vitellinus</name>
    <name type="common">golden-collared manakin</name>
    <dbReference type="NCBI Taxonomy" id="328815"/>
    <lineage>
        <taxon>Eukaryota</taxon>
        <taxon>Metazoa</taxon>
        <taxon>Chordata</taxon>
        <taxon>Craniata</taxon>
        <taxon>Vertebrata</taxon>
        <taxon>Euteleostomi</taxon>
        <taxon>Archelosauria</taxon>
        <taxon>Archosauria</taxon>
        <taxon>Dinosauria</taxon>
        <taxon>Saurischia</taxon>
        <taxon>Theropoda</taxon>
        <taxon>Coelurosauria</taxon>
        <taxon>Aves</taxon>
        <taxon>Neognathae</taxon>
        <taxon>Neoaves</taxon>
        <taxon>Telluraves</taxon>
        <taxon>Australaves</taxon>
        <taxon>Passeriformes</taxon>
        <taxon>Pipridae</taxon>
        <taxon>Manacus</taxon>
    </lineage>
</organism>
<keyword evidence="3" id="KW-1185">Reference proteome</keyword>
<feature type="non-terminal residue" evidence="2">
    <location>
        <position position="100"/>
    </location>
</feature>
<feature type="non-terminal residue" evidence="2">
    <location>
        <position position="1"/>
    </location>
</feature>
<gene>
    <name evidence="2" type="ORF">N305_09776</name>
</gene>
<proteinExistence type="predicted"/>
<sequence length="100" mass="9335">LGSGPALAGQAPPATVAPTKAVATKATKAKAPGVDGHPGLAEDAAHGGRGGGSHGGVLGEGAQDGPGQGHHHGRGFDDHPGVLALPHTGLVAAVGQRGGA</sequence>
<feature type="region of interest" description="Disordered" evidence="1">
    <location>
        <begin position="1"/>
        <end position="83"/>
    </location>
</feature>
<evidence type="ECO:0000256" key="1">
    <source>
        <dbReference type="SAM" id="MobiDB-lite"/>
    </source>
</evidence>
<dbReference type="AlphaFoldDB" id="A0A093PJY9"/>
<reference evidence="2 3" key="1">
    <citation type="submission" date="2014-06" db="EMBL/GenBank/DDBJ databases">
        <title>Genome evolution of avian class.</title>
        <authorList>
            <person name="Zhang G."/>
            <person name="Li C."/>
        </authorList>
    </citation>
    <scope>NUCLEOTIDE SEQUENCE [LARGE SCALE GENOMIC DNA]</scope>
    <source>
        <strain evidence="2">BGI_N305</strain>
    </source>
</reference>
<accession>A0A093PJY9</accession>
<dbReference type="EMBL" id="KL669600">
    <property type="protein sequence ID" value="KFW76716.1"/>
    <property type="molecule type" value="Genomic_DNA"/>
</dbReference>